<dbReference type="RefSeq" id="WP_127767713.1">
    <property type="nucleotide sequence ID" value="NZ_SADE01000004.1"/>
</dbReference>
<proteinExistence type="predicted"/>
<keyword evidence="2" id="KW-1185">Reference proteome</keyword>
<reference evidence="2" key="1">
    <citation type="submission" date="2019-01" db="EMBL/GenBank/DDBJ databases">
        <title>Gri0909 isolated from a small marine red alga.</title>
        <authorList>
            <person name="Kim J."/>
            <person name="Jeong S.E."/>
            <person name="Jeon C.O."/>
        </authorList>
    </citation>
    <scope>NUCLEOTIDE SEQUENCE [LARGE SCALE GENOMIC DNA]</scope>
    <source>
        <strain evidence="2">Gri0909</strain>
    </source>
</reference>
<accession>A0A437QGK6</accession>
<gene>
    <name evidence="1" type="ORF">EOI86_21255</name>
</gene>
<sequence length="144" mass="15954">MPIEVHYDPGSNTLFGRVIGDPAPDEIIASFELVRAAGTIPVDADIIWDMRAMDFTALSIERLRDIVKRRKKLNTYRADCASAYVVLGPQEERMIRLMIAVSVGVQRREAIFRSMDKAKSWLRGLKTPQTTVTAPIGGGTTPPP</sequence>
<organism evidence="1 2">
    <name type="scientific">Hwanghaeella grinnelliae</name>
    <dbReference type="NCBI Taxonomy" id="2500179"/>
    <lineage>
        <taxon>Bacteria</taxon>
        <taxon>Pseudomonadati</taxon>
        <taxon>Pseudomonadota</taxon>
        <taxon>Alphaproteobacteria</taxon>
        <taxon>Rhodospirillales</taxon>
        <taxon>Rhodospirillaceae</taxon>
        <taxon>Hwanghaeella</taxon>
    </lineage>
</organism>
<dbReference type="AlphaFoldDB" id="A0A437QGK6"/>
<evidence type="ECO:0000313" key="1">
    <source>
        <dbReference type="EMBL" id="RVU33683.1"/>
    </source>
</evidence>
<evidence type="ECO:0008006" key="3">
    <source>
        <dbReference type="Google" id="ProtNLM"/>
    </source>
</evidence>
<dbReference type="EMBL" id="SADE01000004">
    <property type="protein sequence ID" value="RVU33683.1"/>
    <property type="molecule type" value="Genomic_DNA"/>
</dbReference>
<comment type="caution">
    <text evidence="1">The sequence shown here is derived from an EMBL/GenBank/DDBJ whole genome shotgun (WGS) entry which is preliminary data.</text>
</comment>
<dbReference type="Proteomes" id="UP000287447">
    <property type="component" value="Unassembled WGS sequence"/>
</dbReference>
<protein>
    <recommendedName>
        <fullName evidence="3">STAS/SEC14 domain-containing protein</fullName>
    </recommendedName>
</protein>
<evidence type="ECO:0000313" key="2">
    <source>
        <dbReference type="Proteomes" id="UP000287447"/>
    </source>
</evidence>
<name>A0A437QGK6_9PROT</name>